<keyword evidence="3" id="KW-1185">Reference proteome</keyword>
<gene>
    <name evidence="2" type="ORF">IFO69_08875</name>
</gene>
<accession>A0ABR9ALT0</accession>
<dbReference type="InterPro" id="IPR014973">
    <property type="entry name" value="DUF1835"/>
</dbReference>
<evidence type="ECO:0000313" key="2">
    <source>
        <dbReference type="EMBL" id="MBD8488855.1"/>
    </source>
</evidence>
<reference evidence="2 3" key="1">
    <citation type="submission" date="2020-09" db="EMBL/GenBank/DDBJ databases">
        <title>Echinicola sp. CAU 1574 isolated from sand of Sido Beach.</title>
        <authorList>
            <person name="Kim W."/>
        </authorList>
    </citation>
    <scope>NUCLEOTIDE SEQUENCE [LARGE SCALE GENOMIC DNA]</scope>
    <source>
        <strain evidence="2 3">CAU 1574</strain>
    </source>
</reference>
<proteinExistence type="predicted"/>
<protein>
    <submittedName>
        <fullName evidence="2">DUF1835 domain-containing protein</fullName>
    </submittedName>
</protein>
<dbReference type="Pfam" id="PF08874">
    <property type="entry name" value="DUF1835"/>
    <property type="match status" value="1"/>
</dbReference>
<comment type="caution">
    <text evidence="2">The sequence shown here is derived from an EMBL/GenBank/DDBJ whole genome shotgun (WGS) entry which is preliminary data.</text>
</comment>
<sequence>MGKTFHILNGDALMSRFPSAFQGDVIVFRECLVDGDVSGESDEEFYQNRASFISRSYGEFTPESYFEMTVPELEKIKDIPKQSTVNLWFEDDLFCQVNCWYVLDRLKGQDHQGKIYLVRPFTSLEYGFAGLDEQGLISNFERRQELKNSELDVLGKLWKAYQYKNDNELLKIANESINFADFLKPSVNAEIDRKSSEGELGRPEKSLLKIMEDLDTRDFGPVFQEFCKRESIYGFGDLQVMKLWRKLTEST</sequence>
<evidence type="ECO:0000259" key="1">
    <source>
        <dbReference type="Pfam" id="PF08874"/>
    </source>
</evidence>
<feature type="domain" description="DUF1835" evidence="1">
    <location>
        <begin position="6"/>
        <end position="111"/>
    </location>
</feature>
<dbReference type="RefSeq" id="WP_192009704.1">
    <property type="nucleotide sequence ID" value="NZ_JACYTQ010000002.1"/>
</dbReference>
<dbReference type="EMBL" id="JACYTQ010000002">
    <property type="protein sequence ID" value="MBD8488855.1"/>
    <property type="molecule type" value="Genomic_DNA"/>
</dbReference>
<dbReference type="Proteomes" id="UP000647133">
    <property type="component" value="Unassembled WGS sequence"/>
</dbReference>
<evidence type="ECO:0000313" key="3">
    <source>
        <dbReference type="Proteomes" id="UP000647133"/>
    </source>
</evidence>
<name>A0ABR9ALT0_9BACT</name>
<organism evidence="2 3">
    <name type="scientific">Echinicola arenosa</name>
    <dbReference type="NCBI Taxonomy" id="2774144"/>
    <lineage>
        <taxon>Bacteria</taxon>
        <taxon>Pseudomonadati</taxon>
        <taxon>Bacteroidota</taxon>
        <taxon>Cytophagia</taxon>
        <taxon>Cytophagales</taxon>
        <taxon>Cyclobacteriaceae</taxon>
        <taxon>Echinicola</taxon>
    </lineage>
</organism>